<dbReference type="Pfam" id="PF20431">
    <property type="entry name" value="E_motif"/>
    <property type="match status" value="1"/>
</dbReference>
<dbReference type="Pfam" id="PF13041">
    <property type="entry name" value="PPR_2"/>
    <property type="match status" value="3"/>
</dbReference>
<comment type="caution">
    <text evidence="3">The sequence shown here is derived from an EMBL/GenBank/DDBJ whole genome shotgun (WGS) entry which is preliminary data.</text>
</comment>
<dbReference type="EMBL" id="JAJJMB010007708">
    <property type="protein sequence ID" value="KAI3928764.1"/>
    <property type="molecule type" value="Genomic_DNA"/>
</dbReference>
<dbReference type="PANTHER" id="PTHR47926">
    <property type="entry name" value="PENTATRICOPEPTIDE REPEAT-CONTAINING PROTEIN"/>
    <property type="match status" value="1"/>
</dbReference>
<keyword evidence="1" id="KW-0677">Repeat</keyword>
<dbReference type="InterPro" id="IPR046848">
    <property type="entry name" value="E_motif"/>
</dbReference>
<gene>
    <name evidence="3" type="ORF">MKW98_024365</name>
</gene>
<evidence type="ECO:0008006" key="5">
    <source>
        <dbReference type="Google" id="ProtNLM"/>
    </source>
</evidence>
<reference evidence="3" key="1">
    <citation type="submission" date="2022-04" db="EMBL/GenBank/DDBJ databases">
        <title>A functionally conserved STORR gene fusion in Papaver species that diverged 16.8 million years ago.</title>
        <authorList>
            <person name="Catania T."/>
        </authorList>
    </citation>
    <scope>NUCLEOTIDE SEQUENCE</scope>
    <source>
        <strain evidence="3">S-188037</strain>
    </source>
</reference>
<dbReference type="InterPro" id="IPR002885">
    <property type="entry name" value="PPR_rpt"/>
</dbReference>
<evidence type="ECO:0000313" key="4">
    <source>
        <dbReference type="Proteomes" id="UP001202328"/>
    </source>
</evidence>
<feature type="repeat" description="PPR" evidence="2">
    <location>
        <begin position="294"/>
        <end position="328"/>
    </location>
</feature>
<proteinExistence type="predicted"/>
<dbReference type="Pfam" id="PF01535">
    <property type="entry name" value="PPR"/>
    <property type="match status" value="4"/>
</dbReference>
<feature type="repeat" description="PPR" evidence="2">
    <location>
        <begin position="426"/>
        <end position="456"/>
    </location>
</feature>
<evidence type="ECO:0000313" key="3">
    <source>
        <dbReference type="EMBL" id="KAI3928764.1"/>
    </source>
</evidence>
<sequence length="610" mass="68071">MFRCRYGWRLFTSVSAPSKSSWDPTMSLTLSHPTLVLLEKCRTRNHFKQILAQMIRIRLVTETFPMSRLLLFSAVSYPENLDIARILFDHYTPRPNLFIYNTMISALSFSSTQTFSLYNSMLRSYLSPDEKTLISLIKGSNYLSEGKQIHCHAIVTGLSSCGYFLNSLIKMYFEHGQMALADQVFQQVPQLDTISFNIMIAGYVWNSCSLKALDLFHDMVSAGLSPDDFTMVSLLMSCGRLRNIHLGNSVHAWILRRTVCGFSLVLSNALLDMYVKCGNLVLARRVFDASPKKDIVSWNTVIAGYVKVGEVEVAHGLFDEMPVRDLVSWNSIIAGYAQRGNLPTLMDMFNGMIFQKVVPDKFTIVSLVCSAAKASSLGQGRWVHGWIVRRQMKLDAFLGSTLVDMYCKCGGIEAALAVFKMITVKDVTLWTSMIAGFGSHGYGKQALEYFCKMQENLKPNQVTFVAILTACSHSGMVDEGLRIFNTMKENYGIEPGVEHYGCLIDLLARAGKLSEAKRVIDNMAMKPSRSIWGAMLNASQAHGNVEMAEVASMELLKLEPEKEGGYILLSNMYAADGNWGHSNRIREIMGSRGLKKTAGCSKLVVGGREI</sequence>
<accession>A0AAD4T0I4</accession>
<name>A0AAD4T0I4_9MAGN</name>
<dbReference type="PROSITE" id="PS51375">
    <property type="entry name" value="PPR"/>
    <property type="match status" value="4"/>
</dbReference>
<evidence type="ECO:0000256" key="1">
    <source>
        <dbReference type="ARBA" id="ARBA00022737"/>
    </source>
</evidence>
<dbReference type="FunFam" id="1.25.40.10:FF:000442">
    <property type="entry name" value="Pentatricopeptide repeat-containing protein At3g49710"/>
    <property type="match status" value="1"/>
</dbReference>
<dbReference type="GO" id="GO:0003729">
    <property type="term" value="F:mRNA binding"/>
    <property type="evidence" value="ECO:0007669"/>
    <property type="project" value="UniProtKB-ARBA"/>
</dbReference>
<feature type="repeat" description="PPR" evidence="2">
    <location>
        <begin position="192"/>
        <end position="226"/>
    </location>
</feature>
<feature type="repeat" description="PPR" evidence="2">
    <location>
        <begin position="460"/>
        <end position="490"/>
    </location>
</feature>
<dbReference type="FunFam" id="1.25.40.10:FF:000073">
    <property type="entry name" value="Pentatricopeptide repeat-containing protein chloroplastic"/>
    <property type="match status" value="1"/>
</dbReference>
<dbReference type="GO" id="GO:0009451">
    <property type="term" value="P:RNA modification"/>
    <property type="evidence" value="ECO:0007669"/>
    <property type="project" value="InterPro"/>
</dbReference>
<dbReference type="FunFam" id="1.25.40.10:FF:000090">
    <property type="entry name" value="Pentatricopeptide repeat-containing protein, chloroplastic"/>
    <property type="match status" value="1"/>
</dbReference>
<dbReference type="PANTHER" id="PTHR47926:SF492">
    <property type="entry name" value="DYW DOMAIN-CONTAINING PROTEIN"/>
    <property type="match status" value="1"/>
</dbReference>
<evidence type="ECO:0000256" key="2">
    <source>
        <dbReference type="PROSITE-ProRule" id="PRU00708"/>
    </source>
</evidence>
<keyword evidence="4" id="KW-1185">Reference proteome</keyword>
<dbReference type="Proteomes" id="UP001202328">
    <property type="component" value="Unassembled WGS sequence"/>
</dbReference>
<dbReference type="Gene3D" id="1.25.40.10">
    <property type="entry name" value="Tetratricopeptide repeat domain"/>
    <property type="match status" value="4"/>
</dbReference>
<dbReference type="NCBIfam" id="TIGR00756">
    <property type="entry name" value="PPR"/>
    <property type="match status" value="5"/>
</dbReference>
<organism evidence="3 4">
    <name type="scientific">Papaver atlanticum</name>
    <dbReference type="NCBI Taxonomy" id="357466"/>
    <lineage>
        <taxon>Eukaryota</taxon>
        <taxon>Viridiplantae</taxon>
        <taxon>Streptophyta</taxon>
        <taxon>Embryophyta</taxon>
        <taxon>Tracheophyta</taxon>
        <taxon>Spermatophyta</taxon>
        <taxon>Magnoliopsida</taxon>
        <taxon>Ranunculales</taxon>
        <taxon>Papaveraceae</taxon>
        <taxon>Papaveroideae</taxon>
        <taxon>Papaver</taxon>
    </lineage>
</organism>
<protein>
    <recommendedName>
        <fullName evidence="5">Chlororespiratory reduction 4</fullName>
    </recommendedName>
</protein>
<dbReference type="AlphaFoldDB" id="A0AAD4T0I4"/>
<dbReference type="InterPro" id="IPR046960">
    <property type="entry name" value="PPR_At4g14850-like_plant"/>
</dbReference>
<dbReference type="InterPro" id="IPR011990">
    <property type="entry name" value="TPR-like_helical_dom_sf"/>
</dbReference>